<comment type="caution">
    <text evidence="1">The sequence shown here is derived from an EMBL/GenBank/DDBJ whole genome shotgun (WGS) entry which is preliminary data.</text>
</comment>
<evidence type="ECO:0008006" key="3">
    <source>
        <dbReference type="Google" id="ProtNLM"/>
    </source>
</evidence>
<keyword evidence="2" id="KW-1185">Reference proteome</keyword>
<organism evidence="1 2">
    <name type="scientific">Tritrichomonas musculus</name>
    <dbReference type="NCBI Taxonomy" id="1915356"/>
    <lineage>
        <taxon>Eukaryota</taxon>
        <taxon>Metamonada</taxon>
        <taxon>Parabasalia</taxon>
        <taxon>Tritrichomonadida</taxon>
        <taxon>Tritrichomonadidae</taxon>
        <taxon>Tritrichomonas</taxon>
    </lineage>
</organism>
<gene>
    <name evidence="1" type="ORF">M9Y10_026697</name>
</gene>
<dbReference type="Proteomes" id="UP001470230">
    <property type="component" value="Unassembled WGS sequence"/>
</dbReference>
<dbReference type="SUPFAM" id="SSF49785">
    <property type="entry name" value="Galactose-binding domain-like"/>
    <property type="match status" value="1"/>
</dbReference>
<dbReference type="Gene3D" id="2.60.120.260">
    <property type="entry name" value="Galactose-binding domain-like"/>
    <property type="match status" value="1"/>
</dbReference>
<dbReference type="EMBL" id="JAPFFF010000040">
    <property type="protein sequence ID" value="KAK8841750.1"/>
    <property type="molecule type" value="Genomic_DNA"/>
</dbReference>
<sequence>MNSKSISLSSDGIKNIITGEETFVFQFGKCQVSMDKMMAEFISPIVSQMHHSDKTIDSIQFEFPENIEFFKFEEICTNEIFSFLRQIFIGSSISINEEQSVSLKIIAVLLGNEELFNKLNDIYPLEFNFLNIESYLQYVTKFYYLSYICENFDFSRFVEKISQNFYLIDQNKLVSLPKSILYTIISNEKLKLNSEDSLFEFINKIFENDNPNDAIPFYELIQIPNLTDECFIQFLLKIDANDINSTIWQNIRKRFCVANETTIHKSSSLRYGSVFYDGDESNSFHGIINKLTQENGGNVVDKGIVSVSSSTTTTSGHCKNVTELNNLESIFRSQNLINQWIKYDFKNKKVHPTHYSIRSCPSNWTGYDPDNWIIEGSNDDINWRQLDSQSGVNCLCGESAFKTFKIKENHEPNEFYRFIRMRMTKQHRSRQYLLTLSALEFFGIIVENGQ</sequence>
<accession>A0ABR2H6A2</accession>
<proteinExistence type="predicted"/>
<protein>
    <recommendedName>
        <fullName evidence="3">BACK domain-containing protein</fullName>
    </recommendedName>
</protein>
<dbReference type="InterPro" id="IPR008979">
    <property type="entry name" value="Galactose-bd-like_sf"/>
</dbReference>
<evidence type="ECO:0000313" key="1">
    <source>
        <dbReference type="EMBL" id="KAK8841750.1"/>
    </source>
</evidence>
<name>A0ABR2H6A2_9EUKA</name>
<reference evidence="1 2" key="1">
    <citation type="submission" date="2024-04" db="EMBL/GenBank/DDBJ databases">
        <title>Tritrichomonas musculus Genome.</title>
        <authorList>
            <person name="Alves-Ferreira E."/>
            <person name="Grigg M."/>
            <person name="Lorenzi H."/>
            <person name="Galac M."/>
        </authorList>
    </citation>
    <scope>NUCLEOTIDE SEQUENCE [LARGE SCALE GENOMIC DNA]</scope>
    <source>
        <strain evidence="1 2">EAF2021</strain>
    </source>
</reference>
<evidence type="ECO:0000313" key="2">
    <source>
        <dbReference type="Proteomes" id="UP001470230"/>
    </source>
</evidence>